<keyword evidence="5" id="KW-1185">Reference proteome</keyword>
<reference evidence="4 5" key="1">
    <citation type="submission" date="2018-03" db="EMBL/GenBank/DDBJ databases">
        <title>The draft genome of Sphingosinicella sp. GL-C-18.</title>
        <authorList>
            <person name="Liu L."/>
            <person name="Li L."/>
            <person name="Liang L."/>
            <person name="Zhang X."/>
            <person name="Wang T."/>
        </authorList>
    </citation>
    <scope>NUCLEOTIDE SEQUENCE [LARGE SCALE GENOMIC DNA]</scope>
    <source>
        <strain evidence="4 5">GL-C-18</strain>
    </source>
</reference>
<evidence type="ECO:0000313" key="4">
    <source>
        <dbReference type="EMBL" id="PSJ39094.1"/>
    </source>
</evidence>
<dbReference type="PROSITE" id="PS00893">
    <property type="entry name" value="NUDIX_BOX"/>
    <property type="match status" value="1"/>
</dbReference>
<comment type="caution">
    <text evidence="4">The sequence shown here is derived from an EMBL/GenBank/DDBJ whole genome shotgun (WGS) entry which is preliminary data.</text>
</comment>
<evidence type="ECO:0000259" key="3">
    <source>
        <dbReference type="PROSITE" id="PS51462"/>
    </source>
</evidence>
<gene>
    <name evidence="4" type="ORF">C7I55_17540</name>
</gene>
<organism evidence="4 5">
    <name type="scientific">Allosphingosinicella deserti</name>
    <dbReference type="NCBI Taxonomy" id="2116704"/>
    <lineage>
        <taxon>Bacteria</taxon>
        <taxon>Pseudomonadati</taxon>
        <taxon>Pseudomonadota</taxon>
        <taxon>Alphaproteobacteria</taxon>
        <taxon>Sphingomonadales</taxon>
        <taxon>Sphingomonadaceae</taxon>
        <taxon>Allosphingosinicella</taxon>
    </lineage>
</organism>
<keyword evidence="2 4" id="KW-0378">Hydrolase</keyword>
<dbReference type="PROSITE" id="PS51462">
    <property type="entry name" value="NUDIX"/>
    <property type="match status" value="1"/>
</dbReference>
<dbReference type="RefSeq" id="WP_106514292.1">
    <property type="nucleotide sequence ID" value="NZ_PXYI01000005.1"/>
</dbReference>
<dbReference type="SUPFAM" id="SSF55811">
    <property type="entry name" value="Nudix"/>
    <property type="match status" value="1"/>
</dbReference>
<dbReference type="PANTHER" id="PTHR43046:SF14">
    <property type="entry name" value="MUTT_NUDIX FAMILY PROTEIN"/>
    <property type="match status" value="1"/>
</dbReference>
<dbReference type="EMBL" id="PXYI01000005">
    <property type="protein sequence ID" value="PSJ39094.1"/>
    <property type="molecule type" value="Genomic_DNA"/>
</dbReference>
<comment type="cofactor">
    <cofactor evidence="1">
        <name>Mg(2+)</name>
        <dbReference type="ChEBI" id="CHEBI:18420"/>
    </cofactor>
</comment>
<feature type="domain" description="Nudix hydrolase" evidence="3">
    <location>
        <begin position="26"/>
        <end position="150"/>
    </location>
</feature>
<dbReference type="InterPro" id="IPR000086">
    <property type="entry name" value="NUDIX_hydrolase_dom"/>
</dbReference>
<dbReference type="GO" id="GO:0016787">
    <property type="term" value="F:hydrolase activity"/>
    <property type="evidence" value="ECO:0007669"/>
    <property type="project" value="UniProtKB-KW"/>
</dbReference>
<accession>A0A2P7QMA4</accession>
<dbReference type="Gene3D" id="3.90.79.10">
    <property type="entry name" value="Nucleoside Triphosphate Pyrophosphohydrolase"/>
    <property type="match status" value="1"/>
</dbReference>
<proteinExistence type="predicted"/>
<sequence>MWRFLVRVAVTTFQRGRTAIWFVTRPEALGVHAVVLTPAGKIVLVRQTYTPGWRLPGGGLKRREAPEAAVAREMREELRLSGFGALHHVCNFEHQPEYRRGLAALFLMTEAVYDGRPSLEVDAIAEFAPDALPAEATWLTRKLIAAAVASDGWPGWRAPVTAEGAGDPSVRLLPPDLSAFDRS</sequence>
<dbReference type="InterPro" id="IPR015797">
    <property type="entry name" value="NUDIX_hydrolase-like_dom_sf"/>
</dbReference>
<dbReference type="AlphaFoldDB" id="A0A2P7QMA4"/>
<dbReference type="OrthoDB" id="8480561at2"/>
<dbReference type="InterPro" id="IPR020084">
    <property type="entry name" value="NUDIX_hydrolase_CS"/>
</dbReference>
<dbReference type="PANTHER" id="PTHR43046">
    <property type="entry name" value="GDP-MANNOSE MANNOSYL HYDROLASE"/>
    <property type="match status" value="1"/>
</dbReference>
<dbReference type="Proteomes" id="UP000241167">
    <property type="component" value="Unassembled WGS sequence"/>
</dbReference>
<protein>
    <submittedName>
        <fullName evidence="4">NUDIX hydrolase</fullName>
    </submittedName>
</protein>
<dbReference type="Pfam" id="PF00293">
    <property type="entry name" value="NUDIX"/>
    <property type="match status" value="1"/>
</dbReference>
<evidence type="ECO:0000313" key="5">
    <source>
        <dbReference type="Proteomes" id="UP000241167"/>
    </source>
</evidence>
<name>A0A2P7QMA4_9SPHN</name>
<evidence type="ECO:0000256" key="2">
    <source>
        <dbReference type="ARBA" id="ARBA00022801"/>
    </source>
</evidence>
<evidence type="ECO:0000256" key="1">
    <source>
        <dbReference type="ARBA" id="ARBA00001946"/>
    </source>
</evidence>